<dbReference type="InterPro" id="IPR059180">
    <property type="entry name" value="3D_YorM"/>
</dbReference>
<keyword evidence="4" id="KW-1185">Reference proteome</keyword>
<evidence type="ECO:0000313" key="3">
    <source>
        <dbReference type="Proteomes" id="UP000434052"/>
    </source>
</evidence>
<accession>A0A6P1ZN15</accession>
<dbReference type="RefSeq" id="WP_144233729.1">
    <property type="nucleotide sequence ID" value="NZ_CP039543.1"/>
</dbReference>
<dbReference type="OrthoDB" id="5470692at2"/>
<reference evidence="2 3" key="1">
    <citation type="submission" date="2018-06" db="EMBL/GenBank/DDBJ databases">
        <title>Complete genome of Desulfovibrio marinus P48SEP.</title>
        <authorList>
            <person name="Crispim J.S."/>
            <person name="Vidigal P.M.P."/>
            <person name="Silva L.C.F."/>
            <person name="Araujo L.C."/>
            <person name="Laguardia C.N."/>
            <person name="Dias R.S."/>
            <person name="Sousa M.P."/>
            <person name="Paula S.O."/>
            <person name="Silva C."/>
        </authorList>
    </citation>
    <scope>NUCLEOTIDE SEQUENCE [LARGE SCALE GENOMIC DNA]</scope>
    <source>
        <strain evidence="2 3">P48SEP</strain>
    </source>
</reference>
<dbReference type="Proteomes" id="UP000503251">
    <property type="component" value="Chromosome"/>
</dbReference>
<gene>
    <name evidence="2" type="ORF">DQK91_01825</name>
    <name evidence="1" type="ORF">E8L03_08120</name>
</gene>
<organism evidence="2 3">
    <name type="scientific">Oceanidesulfovibrio marinus</name>
    <dbReference type="NCBI Taxonomy" id="370038"/>
    <lineage>
        <taxon>Bacteria</taxon>
        <taxon>Pseudomonadati</taxon>
        <taxon>Thermodesulfobacteriota</taxon>
        <taxon>Desulfovibrionia</taxon>
        <taxon>Desulfovibrionales</taxon>
        <taxon>Desulfovibrionaceae</taxon>
        <taxon>Oceanidesulfovibrio</taxon>
    </lineage>
</organism>
<sequence length="198" mass="22571">MIHLFFKYTPLPALILVCMLAAYQQSVIDGLSSDLDQVREKYRTLEISRAGAEGALEGLAFSTKQRTLLLGSSLEENKAMVHRLYCLLEDKEHMIQSLSRGRMLTVTAYSPAVGQTDSTPFITASNRRVRDGIIAVSRDLYSKGWEFGRHVYVKGMGVFTIEDLMHSRKRNQVDIFMFDTHRALQFGRRKMRVYLLGS</sequence>
<dbReference type="Proteomes" id="UP000434052">
    <property type="component" value="Unassembled WGS sequence"/>
</dbReference>
<proteinExistence type="predicted"/>
<reference evidence="1 4" key="2">
    <citation type="submission" date="2019-04" db="EMBL/GenBank/DDBJ databases">
        <title>Isolation and culture of sulfate reducing bacteria from the cold seep of the South China Sea.</title>
        <authorList>
            <person name="Sun C."/>
            <person name="Liu R."/>
        </authorList>
    </citation>
    <scope>NUCLEOTIDE SEQUENCE [LARGE SCALE GENOMIC DNA]</scope>
    <source>
        <strain evidence="1 4">CS1</strain>
    </source>
</reference>
<dbReference type="AlphaFoldDB" id="A0A6P1ZN15"/>
<evidence type="ECO:0008006" key="5">
    <source>
        <dbReference type="Google" id="ProtNLM"/>
    </source>
</evidence>
<evidence type="ECO:0000313" key="2">
    <source>
        <dbReference type="EMBL" id="TVM36684.1"/>
    </source>
</evidence>
<evidence type="ECO:0000313" key="4">
    <source>
        <dbReference type="Proteomes" id="UP000503251"/>
    </source>
</evidence>
<name>A0A6P1ZN15_9BACT</name>
<protein>
    <recommendedName>
        <fullName evidence="5">3D (Asp-Asp-Asp) domain-containing protein</fullName>
    </recommendedName>
</protein>
<dbReference type="CDD" id="cd14667">
    <property type="entry name" value="3D_containing_proteins"/>
    <property type="match status" value="1"/>
</dbReference>
<dbReference type="EMBL" id="QMIF01000001">
    <property type="protein sequence ID" value="TVM36684.1"/>
    <property type="molecule type" value="Genomic_DNA"/>
</dbReference>
<dbReference type="EMBL" id="CP039543">
    <property type="protein sequence ID" value="QJT08895.1"/>
    <property type="molecule type" value="Genomic_DNA"/>
</dbReference>
<evidence type="ECO:0000313" key="1">
    <source>
        <dbReference type="EMBL" id="QJT08895.1"/>
    </source>
</evidence>